<protein>
    <submittedName>
        <fullName evidence="2">F-box domain-containing protein</fullName>
    </submittedName>
</protein>
<dbReference type="AlphaFoldDB" id="A0A1I7YIF1"/>
<keyword evidence="1" id="KW-1185">Reference proteome</keyword>
<evidence type="ECO:0000313" key="1">
    <source>
        <dbReference type="Proteomes" id="UP000095287"/>
    </source>
</evidence>
<dbReference type="WBParaSite" id="L893_g16622.t1">
    <property type="protein sequence ID" value="L893_g16622.t1"/>
    <property type="gene ID" value="L893_g16622"/>
</dbReference>
<organism evidence="1 2">
    <name type="scientific">Steinernema glaseri</name>
    <dbReference type="NCBI Taxonomy" id="37863"/>
    <lineage>
        <taxon>Eukaryota</taxon>
        <taxon>Metazoa</taxon>
        <taxon>Ecdysozoa</taxon>
        <taxon>Nematoda</taxon>
        <taxon>Chromadorea</taxon>
        <taxon>Rhabditida</taxon>
        <taxon>Tylenchina</taxon>
        <taxon>Panagrolaimomorpha</taxon>
        <taxon>Strongyloidoidea</taxon>
        <taxon>Steinernematidae</taxon>
        <taxon>Steinernema</taxon>
    </lineage>
</organism>
<evidence type="ECO:0000313" key="2">
    <source>
        <dbReference type="WBParaSite" id="L893_g16622.t1"/>
    </source>
</evidence>
<reference evidence="2" key="1">
    <citation type="submission" date="2016-11" db="UniProtKB">
        <authorList>
            <consortium name="WormBaseParasite"/>
        </authorList>
    </citation>
    <scope>IDENTIFICATION</scope>
</reference>
<sequence length="578" mass="66993">MNSVPDAFLDDVCSQLDKCSLKCLKKTSRSWSLKAKIYRRKRRELAACMDVNDEGTEVGIGFEDRKSDEFISSALDARYDRIFEIYVGYREIEELPRKVSLEHARTNVPHLLRSLAFDCRLNFAPNKPFPQNLRNSILYGLHECIQLTRVYIVYSAEKVPEFVKHQISFGRLRRLSLNVQCERPDDLRASLRSFVKSPRVGQKFWNALSNALFEVFLAPLLIILVNFEIWPNTNVRPAPKINGLHRDLSTVFLHRYVPTMLSNATSSYMSISVNLEAILHHVIMMNSVPHAFLDAVCMQLDKWDLNNLKETSTRWSREATIHFNKRRDLAFYLGVNDDGTEIRIGVEDLEKYRFVSSALDAKYDRIKGIYIGHRELEELPEKISLDCFKKKFRPVLRSLVFGCTFCFNPNSTFPQPLTDCIFSGLRECSQFTHIYIGNEGTCAEFVKNQISLGSVRLLSLCVEYERPDSLQASLKSFLESPNFEALDLRRSNLKVDFDMVNSLVERFVKGHNIYRLQGKPSFPVSWLYDLYVDEQQMGKDGRPDNRITHWTRSNKRLIASMNSDGELYFDLRKCWTIT</sequence>
<name>A0A1I7YIF1_9BILA</name>
<accession>A0A1I7YIF1</accession>
<proteinExistence type="predicted"/>
<dbReference type="Proteomes" id="UP000095287">
    <property type="component" value="Unplaced"/>
</dbReference>